<evidence type="ECO:0000256" key="1">
    <source>
        <dbReference type="SAM" id="Coils"/>
    </source>
</evidence>
<dbReference type="GO" id="GO:0016491">
    <property type="term" value="F:oxidoreductase activity"/>
    <property type="evidence" value="ECO:0007669"/>
    <property type="project" value="InterPro"/>
</dbReference>
<reference evidence="3 4" key="1">
    <citation type="submission" date="2019-08" db="EMBL/GenBank/DDBJ databases">
        <title>Deep-cultivation of Planctomycetes and their phenomic and genomic characterization uncovers novel biology.</title>
        <authorList>
            <person name="Wiegand S."/>
            <person name="Jogler M."/>
            <person name="Boedeker C."/>
            <person name="Pinto D."/>
            <person name="Vollmers J."/>
            <person name="Rivas-Marin E."/>
            <person name="Kohn T."/>
            <person name="Peeters S.H."/>
            <person name="Heuer A."/>
            <person name="Rast P."/>
            <person name="Oberbeckmann S."/>
            <person name="Bunk B."/>
            <person name="Jeske O."/>
            <person name="Meyerdierks A."/>
            <person name="Storesund J.E."/>
            <person name="Kallscheuer N."/>
            <person name="Luecker S."/>
            <person name="Lage O.M."/>
            <person name="Pohl T."/>
            <person name="Merkel B.J."/>
            <person name="Hornburger P."/>
            <person name="Mueller R.-W."/>
            <person name="Bruemmer F."/>
            <person name="Labrenz M."/>
            <person name="Spormann A.M."/>
            <person name="Op den Camp H."/>
            <person name="Overmann J."/>
            <person name="Amann R."/>
            <person name="Jetten M.S.M."/>
            <person name="Mascher T."/>
            <person name="Medema M.H."/>
            <person name="Devos D.P."/>
            <person name="Kaster A.-K."/>
            <person name="Ovreas L."/>
            <person name="Rohde M."/>
            <person name="Galperin M.Y."/>
            <person name="Jogler C."/>
        </authorList>
    </citation>
    <scope>NUCLEOTIDE SEQUENCE [LARGE SCALE GENOMIC DNA]</scope>
    <source>
        <strain evidence="3 4">Pr1d</strain>
    </source>
</reference>
<dbReference type="Proteomes" id="UP000323917">
    <property type="component" value="Chromosome"/>
</dbReference>
<dbReference type="InterPro" id="IPR007029">
    <property type="entry name" value="YHS_dom"/>
</dbReference>
<dbReference type="InterPro" id="IPR009078">
    <property type="entry name" value="Ferritin-like_SF"/>
</dbReference>
<keyword evidence="4" id="KW-1185">Reference proteome</keyword>
<accession>A0A5B9QP65</accession>
<name>A0A5B9QP65_9BACT</name>
<evidence type="ECO:0000313" key="4">
    <source>
        <dbReference type="Proteomes" id="UP000323917"/>
    </source>
</evidence>
<dbReference type="EMBL" id="CP042913">
    <property type="protein sequence ID" value="QEG35783.1"/>
    <property type="molecule type" value="Genomic_DNA"/>
</dbReference>
<evidence type="ECO:0000259" key="2">
    <source>
        <dbReference type="SMART" id="SM00746"/>
    </source>
</evidence>
<dbReference type="SMART" id="SM00746">
    <property type="entry name" value="TRASH"/>
    <property type="match status" value="1"/>
</dbReference>
<gene>
    <name evidence="3" type="primary">actP_2</name>
    <name evidence="3" type="ORF">Pr1d_30890</name>
</gene>
<dbReference type="KEGG" id="bgok:Pr1d_30890"/>
<organism evidence="3 4">
    <name type="scientific">Bythopirellula goksoeyrii</name>
    <dbReference type="NCBI Taxonomy" id="1400387"/>
    <lineage>
        <taxon>Bacteria</taxon>
        <taxon>Pseudomonadati</taxon>
        <taxon>Planctomycetota</taxon>
        <taxon>Planctomycetia</taxon>
        <taxon>Pirellulales</taxon>
        <taxon>Lacipirellulaceae</taxon>
        <taxon>Bythopirellula</taxon>
    </lineage>
</organism>
<dbReference type="Pfam" id="PF04945">
    <property type="entry name" value="YHS"/>
    <property type="match status" value="1"/>
</dbReference>
<evidence type="ECO:0000313" key="3">
    <source>
        <dbReference type="EMBL" id="QEG35783.1"/>
    </source>
</evidence>
<dbReference type="AlphaFoldDB" id="A0A5B9QP65"/>
<sequence length="221" mass="25651">MSEHHPSSEFCQQIEQRLKVVQSKVEQERETMNVVMVNLEEQETKFNQIAGQLLNEILRPTVQTLTGYFDNVQLDDNTVGPSVQCEFRHSIRFPAVATVRFQITHDEKIEAISIHYEAEILPVFIRFERSDTLTQCMNEFDGDAVRQWVEQKVLGFIDSYLQIETHEQYQRDNIALDPVCGMRVAKPKGLTCEHDGQTYFFCSQHCLERFVEQPEDFGVSA</sequence>
<feature type="domain" description="TRASH" evidence="2">
    <location>
        <begin position="177"/>
        <end position="214"/>
    </location>
</feature>
<feature type="coiled-coil region" evidence="1">
    <location>
        <begin position="11"/>
        <end position="42"/>
    </location>
</feature>
<dbReference type="InterPro" id="IPR011017">
    <property type="entry name" value="TRASH_dom"/>
</dbReference>
<dbReference type="SUPFAM" id="SSF47240">
    <property type="entry name" value="Ferritin-like"/>
    <property type="match status" value="1"/>
</dbReference>
<dbReference type="RefSeq" id="WP_210417721.1">
    <property type="nucleotide sequence ID" value="NZ_CP042913.1"/>
</dbReference>
<dbReference type="InterPro" id="IPR012348">
    <property type="entry name" value="RNR-like"/>
</dbReference>
<proteinExistence type="predicted"/>
<protein>
    <submittedName>
        <fullName evidence="3">Copper-transporting P-type ATPase</fullName>
    </submittedName>
</protein>
<keyword evidence="1" id="KW-0175">Coiled coil</keyword>
<dbReference type="Gene3D" id="1.10.620.20">
    <property type="entry name" value="Ribonucleotide Reductase, subunit A"/>
    <property type="match status" value="1"/>
</dbReference>